<proteinExistence type="predicted"/>
<feature type="region of interest" description="Disordered" evidence="1">
    <location>
        <begin position="14"/>
        <end position="99"/>
    </location>
</feature>
<gene>
    <name evidence="2" type="ORF">EVG20_g5190</name>
</gene>
<organism evidence="2 3">
    <name type="scientific">Dentipellis fragilis</name>
    <dbReference type="NCBI Taxonomy" id="205917"/>
    <lineage>
        <taxon>Eukaryota</taxon>
        <taxon>Fungi</taxon>
        <taxon>Dikarya</taxon>
        <taxon>Basidiomycota</taxon>
        <taxon>Agaricomycotina</taxon>
        <taxon>Agaricomycetes</taxon>
        <taxon>Russulales</taxon>
        <taxon>Hericiaceae</taxon>
        <taxon>Dentipellis</taxon>
    </lineage>
</organism>
<feature type="compositionally biased region" description="Basic and acidic residues" evidence="1">
    <location>
        <begin position="43"/>
        <end position="61"/>
    </location>
</feature>
<evidence type="ECO:0000256" key="1">
    <source>
        <dbReference type="SAM" id="MobiDB-lite"/>
    </source>
</evidence>
<evidence type="ECO:0000313" key="3">
    <source>
        <dbReference type="Proteomes" id="UP000298327"/>
    </source>
</evidence>
<sequence length="99" mass="11154">MPLGHPWPVGYGYGCASGTEAGQTGRKGEEIRGRTRRRKTKKREIEKEKDDDGYRARRDTKIGIGIKARTKSIDQSIEAGKRTRETETGKEKMETKQTG</sequence>
<accession>A0A4Y9YVZ0</accession>
<comment type="caution">
    <text evidence="2">The sequence shown here is derived from an EMBL/GenBank/DDBJ whole genome shotgun (WGS) entry which is preliminary data.</text>
</comment>
<dbReference type="Proteomes" id="UP000298327">
    <property type="component" value="Unassembled WGS sequence"/>
</dbReference>
<dbReference type="AlphaFoldDB" id="A0A4Y9YVZ0"/>
<evidence type="ECO:0000313" key="2">
    <source>
        <dbReference type="EMBL" id="TFY65898.1"/>
    </source>
</evidence>
<feature type="compositionally biased region" description="Basic and acidic residues" evidence="1">
    <location>
        <begin position="79"/>
        <end position="99"/>
    </location>
</feature>
<name>A0A4Y9YVZ0_9AGAM</name>
<dbReference type="EMBL" id="SEOQ01000297">
    <property type="protein sequence ID" value="TFY65898.1"/>
    <property type="molecule type" value="Genomic_DNA"/>
</dbReference>
<reference evidence="2 3" key="1">
    <citation type="submission" date="2019-02" db="EMBL/GenBank/DDBJ databases">
        <title>Genome sequencing of the rare red list fungi Dentipellis fragilis.</title>
        <authorList>
            <person name="Buettner E."/>
            <person name="Kellner H."/>
        </authorList>
    </citation>
    <scope>NUCLEOTIDE SEQUENCE [LARGE SCALE GENOMIC DNA]</scope>
    <source>
        <strain evidence="2 3">DSM 105465</strain>
    </source>
</reference>
<keyword evidence="3" id="KW-1185">Reference proteome</keyword>
<protein>
    <submittedName>
        <fullName evidence="2">Uncharacterized protein</fullName>
    </submittedName>
</protein>